<evidence type="ECO:0000256" key="2">
    <source>
        <dbReference type="ARBA" id="ARBA00022737"/>
    </source>
</evidence>
<proteinExistence type="predicted"/>
<comment type="caution">
    <text evidence="8">The sequence shown here is derived from an EMBL/GenBank/DDBJ whole genome shotgun (WGS) entry which is preliminary data.</text>
</comment>
<feature type="region of interest" description="Disordered" evidence="6">
    <location>
        <begin position="132"/>
        <end position="157"/>
    </location>
</feature>
<sequence>MAIGSLVATPETWGRWPQPQHDGADYNMMQAGMVPYDCRAATTAQIPRPELSQHFLPGSFSSAPMPSPPSPQYHVPMSYGGYNPYGAPPMLGSPFKPQESLERMQPRILSVEPVPEHVDGLPFIKRSCSPSVKSEARSTFSDSPSPKTVTPNARAQAQPPHQFNTAIDNVMRVIEAKREILGPSNQAEVVQTDEKKEVARDTQTQRGRGKPKRKRFCCDIPGCSKMFAQKNNLDTHRRSHTGECPYVCPYCQRCFTQSVNLKTHINRHTGERPYECPECDKCFPQLSNVKAHMKTHIRRELRAVWAHQNTYHVEEIEAFNAKLAAVKDKSMISEEDKEMAKYLGDVHNLANKGIKGRGKGRKVRRVLMLHPPQQQSSPATSPVSASAGHASHCPVSLMPHTFSHLHMAQQQQPLPHHGIPYYGLSNPAAYSMSRQPNMLFGPLSISTREPYGHGGYGMDSDQLSDASSVGSTPVMHTYEDEHGRELTFGERLY</sequence>
<dbReference type="FunFam" id="3.30.160.60:FF:000072">
    <property type="entry name" value="zinc finger protein 143 isoform X1"/>
    <property type="match status" value="1"/>
</dbReference>
<evidence type="ECO:0000313" key="9">
    <source>
        <dbReference type="Proteomes" id="UP001303115"/>
    </source>
</evidence>
<evidence type="ECO:0000256" key="4">
    <source>
        <dbReference type="ARBA" id="ARBA00022833"/>
    </source>
</evidence>
<reference evidence="9" key="1">
    <citation type="journal article" date="2023" name="Mol. Phylogenet. Evol.">
        <title>Genome-scale phylogeny and comparative genomics of the fungal order Sordariales.</title>
        <authorList>
            <person name="Hensen N."/>
            <person name="Bonometti L."/>
            <person name="Westerberg I."/>
            <person name="Brannstrom I.O."/>
            <person name="Guillou S."/>
            <person name="Cros-Aarteil S."/>
            <person name="Calhoun S."/>
            <person name="Haridas S."/>
            <person name="Kuo A."/>
            <person name="Mondo S."/>
            <person name="Pangilinan J."/>
            <person name="Riley R."/>
            <person name="LaButti K."/>
            <person name="Andreopoulos B."/>
            <person name="Lipzen A."/>
            <person name="Chen C."/>
            <person name="Yan M."/>
            <person name="Daum C."/>
            <person name="Ng V."/>
            <person name="Clum A."/>
            <person name="Steindorff A."/>
            <person name="Ohm R.A."/>
            <person name="Martin F."/>
            <person name="Silar P."/>
            <person name="Natvig D.O."/>
            <person name="Lalanne C."/>
            <person name="Gautier V."/>
            <person name="Ament-Velasquez S.L."/>
            <person name="Kruys A."/>
            <person name="Hutchinson M.I."/>
            <person name="Powell A.J."/>
            <person name="Barry K."/>
            <person name="Miller A.N."/>
            <person name="Grigoriev I.V."/>
            <person name="Debuchy R."/>
            <person name="Gladieux P."/>
            <person name="Hiltunen Thoren M."/>
            <person name="Johannesson H."/>
        </authorList>
    </citation>
    <scope>NUCLEOTIDE SEQUENCE [LARGE SCALE GENOMIC DNA]</scope>
    <source>
        <strain evidence="9">CBS 284.82</strain>
    </source>
</reference>
<dbReference type="EMBL" id="MU854332">
    <property type="protein sequence ID" value="KAK4043051.1"/>
    <property type="molecule type" value="Genomic_DNA"/>
</dbReference>
<feature type="region of interest" description="Disordered" evidence="6">
    <location>
        <begin position="186"/>
        <end position="213"/>
    </location>
</feature>
<evidence type="ECO:0000313" key="8">
    <source>
        <dbReference type="EMBL" id="KAK4043051.1"/>
    </source>
</evidence>
<dbReference type="PROSITE" id="PS50157">
    <property type="entry name" value="ZINC_FINGER_C2H2_2"/>
    <property type="match status" value="3"/>
</dbReference>
<keyword evidence="3 5" id="KW-0863">Zinc-finger</keyword>
<dbReference type="PANTHER" id="PTHR23235">
    <property type="entry name" value="KRUEPPEL-LIKE TRANSCRIPTION FACTOR"/>
    <property type="match status" value="1"/>
</dbReference>
<dbReference type="SUPFAM" id="SSF57667">
    <property type="entry name" value="beta-beta-alpha zinc fingers"/>
    <property type="match status" value="2"/>
</dbReference>
<evidence type="ECO:0000256" key="5">
    <source>
        <dbReference type="PROSITE-ProRule" id="PRU00042"/>
    </source>
</evidence>
<dbReference type="Proteomes" id="UP001303115">
    <property type="component" value="Unassembled WGS sequence"/>
</dbReference>
<dbReference type="Gene3D" id="3.30.160.60">
    <property type="entry name" value="Classic Zinc Finger"/>
    <property type="match status" value="3"/>
</dbReference>
<dbReference type="GO" id="GO:0008270">
    <property type="term" value="F:zinc ion binding"/>
    <property type="evidence" value="ECO:0007669"/>
    <property type="project" value="UniProtKB-KW"/>
</dbReference>
<keyword evidence="9" id="KW-1185">Reference proteome</keyword>
<name>A0AAN6PQD7_9PEZI</name>
<dbReference type="GO" id="GO:0000978">
    <property type="term" value="F:RNA polymerase II cis-regulatory region sequence-specific DNA binding"/>
    <property type="evidence" value="ECO:0007669"/>
    <property type="project" value="TreeGrafter"/>
</dbReference>
<evidence type="ECO:0000256" key="6">
    <source>
        <dbReference type="SAM" id="MobiDB-lite"/>
    </source>
</evidence>
<dbReference type="InterPro" id="IPR013087">
    <property type="entry name" value="Znf_C2H2_type"/>
</dbReference>
<dbReference type="Pfam" id="PF00096">
    <property type="entry name" value="zf-C2H2"/>
    <property type="match status" value="2"/>
</dbReference>
<dbReference type="AlphaFoldDB" id="A0AAN6PQD7"/>
<dbReference type="FunFam" id="3.30.160.60:FF:000110">
    <property type="entry name" value="Zinc finger protein-like"/>
    <property type="match status" value="2"/>
</dbReference>
<accession>A0AAN6PQD7</accession>
<feature type="region of interest" description="Disordered" evidence="6">
    <location>
        <begin position="371"/>
        <end position="390"/>
    </location>
</feature>
<evidence type="ECO:0000256" key="1">
    <source>
        <dbReference type="ARBA" id="ARBA00022723"/>
    </source>
</evidence>
<keyword evidence="2" id="KW-0677">Repeat</keyword>
<dbReference type="SMART" id="SM00355">
    <property type="entry name" value="ZnF_C2H2"/>
    <property type="match status" value="3"/>
</dbReference>
<organism evidence="8 9">
    <name type="scientific">Parachaetomium inaequale</name>
    <dbReference type="NCBI Taxonomy" id="2588326"/>
    <lineage>
        <taxon>Eukaryota</taxon>
        <taxon>Fungi</taxon>
        <taxon>Dikarya</taxon>
        <taxon>Ascomycota</taxon>
        <taxon>Pezizomycotina</taxon>
        <taxon>Sordariomycetes</taxon>
        <taxon>Sordariomycetidae</taxon>
        <taxon>Sordariales</taxon>
        <taxon>Chaetomiaceae</taxon>
        <taxon>Parachaetomium</taxon>
    </lineage>
</organism>
<evidence type="ECO:0000256" key="3">
    <source>
        <dbReference type="ARBA" id="ARBA00022771"/>
    </source>
</evidence>
<feature type="compositionally biased region" description="Low complexity" evidence="6">
    <location>
        <begin position="371"/>
        <end position="387"/>
    </location>
</feature>
<dbReference type="PANTHER" id="PTHR23235:SF120">
    <property type="entry name" value="KRUPPEL-LIKE FACTOR 15"/>
    <property type="match status" value="1"/>
</dbReference>
<dbReference type="PROSITE" id="PS00028">
    <property type="entry name" value="ZINC_FINGER_C2H2_1"/>
    <property type="match status" value="3"/>
</dbReference>
<protein>
    <submittedName>
        <fullName evidence="8">C2H2 transcription factor</fullName>
    </submittedName>
</protein>
<keyword evidence="4" id="KW-0862">Zinc</keyword>
<feature type="domain" description="C2H2-type" evidence="7">
    <location>
        <begin position="274"/>
        <end position="301"/>
    </location>
</feature>
<feature type="domain" description="C2H2-type" evidence="7">
    <location>
        <begin position="246"/>
        <end position="273"/>
    </location>
</feature>
<keyword evidence="1" id="KW-0479">Metal-binding</keyword>
<dbReference type="GO" id="GO:0000981">
    <property type="term" value="F:DNA-binding transcription factor activity, RNA polymerase II-specific"/>
    <property type="evidence" value="ECO:0007669"/>
    <property type="project" value="UniProtKB-ARBA"/>
</dbReference>
<gene>
    <name evidence="8" type="ORF">C8A01DRAFT_13387</name>
</gene>
<feature type="domain" description="C2H2-type" evidence="7">
    <location>
        <begin position="216"/>
        <end position="245"/>
    </location>
</feature>
<evidence type="ECO:0000259" key="7">
    <source>
        <dbReference type="PROSITE" id="PS50157"/>
    </source>
</evidence>
<dbReference type="InterPro" id="IPR036236">
    <property type="entry name" value="Znf_C2H2_sf"/>
</dbReference>